<dbReference type="AlphaFoldDB" id="A0A1K1X0T0"/>
<name>A0A1K1X0T0_9GAMM</name>
<gene>
    <name evidence="6" type="ORF">SAMN02745752_01647</name>
</gene>
<dbReference type="InterPro" id="IPR004089">
    <property type="entry name" value="MCPsignal_dom"/>
</dbReference>
<dbReference type="Pfam" id="PF00015">
    <property type="entry name" value="MCPsignal"/>
    <property type="match status" value="1"/>
</dbReference>
<keyword evidence="2 3" id="KW-0807">Transducer</keyword>
<keyword evidence="4" id="KW-1133">Transmembrane helix</keyword>
<evidence type="ECO:0000256" key="4">
    <source>
        <dbReference type="SAM" id="Phobius"/>
    </source>
</evidence>
<protein>
    <submittedName>
        <fullName evidence="6">Methyl-accepting chemotaxis protein (MCP) signalling domain-containing protein</fullName>
    </submittedName>
</protein>
<sequence>MKNGFLQFSSLIWPALVSVAGAICAFWFPWLTLLTGGLVAIWLLWFSFRLSARHHETLLVTGICQRIHEGHLDQRLPRRLQDPDLEFIRVGLNSALDQTETTFREILGALEASSRGDHYRSIQVGGLHGTFKRVTEATQSILDQVQQAQELVNRESLLSRIFLRSEKGMSSALSASDASLVQVNAEAEAIAGFSDEFIETANAMTGTAKEMYSAMDDAKGAVESSSLALEALTDAATLISERSSQIDGLAGQTNLLALNAAIEAARAGEHGRGFAVVADEVRSLAEQSRRTAVEITGSIENMMTTLGSMTQRFTDLNQAVGNARVLSESFATTLSESARAAEEVQQKTRLITEHTHDMGASMRLLSSAQQARADVNAILNGMPIKIDDLHNISQQAANFAEVGRWSGNSDDRAALLDIYDQYFADIESQLEALGR</sequence>
<dbReference type="GO" id="GO:0007165">
    <property type="term" value="P:signal transduction"/>
    <property type="evidence" value="ECO:0007669"/>
    <property type="project" value="UniProtKB-KW"/>
</dbReference>
<dbReference type="GO" id="GO:0016020">
    <property type="term" value="C:membrane"/>
    <property type="evidence" value="ECO:0007669"/>
    <property type="project" value="UniProtKB-SubCell"/>
</dbReference>
<comment type="subcellular location">
    <subcellularLocation>
        <location evidence="1">Membrane</location>
    </subcellularLocation>
</comment>
<evidence type="ECO:0000256" key="1">
    <source>
        <dbReference type="ARBA" id="ARBA00004370"/>
    </source>
</evidence>
<dbReference type="Proteomes" id="UP000182350">
    <property type="component" value="Unassembled WGS sequence"/>
</dbReference>
<feature type="transmembrane region" description="Helical" evidence="4">
    <location>
        <begin position="31"/>
        <end position="48"/>
    </location>
</feature>
<dbReference type="PROSITE" id="PS50111">
    <property type="entry name" value="CHEMOTAXIS_TRANSDUC_2"/>
    <property type="match status" value="1"/>
</dbReference>
<dbReference type="PANTHER" id="PTHR32089">
    <property type="entry name" value="METHYL-ACCEPTING CHEMOTAXIS PROTEIN MCPB"/>
    <property type="match status" value="1"/>
</dbReference>
<proteinExistence type="predicted"/>
<keyword evidence="7" id="KW-1185">Reference proteome</keyword>
<dbReference type="Gene3D" id="1.10.287.950">
    <property type="entry name" value="Methyl-accepting chemotaxis protein"/>
    <property type="match status" value="1"/>
</dbReference>
<evidence type="ECO:0000313" key="6">
    <source>
        <dbReference type="EMBL" id="SFX43272.1"/>
    </source>
</evidence>
<evidence type="ECO:0000313" key="7">
    <source>
        <dbReference type="Proteomes" id="UP000182350"/>
    </source>
</evidence>
<dbReference type="SUPFAM" id="SSF58104">
    <property type="entry name" value="Methyl-accepting chemotaxis protein (MCP) signaling domain"/>
    <property type="match status" value="1"/>
</dbReference>
<evidence type="ECO:0000256" key="3">
    <source>
        <dbReference type="PROSITE-ProRule" id="PRU00284"/>
    </source>
</evidence>
<organism evidence="6 7">
    <name type="scientific">Marinospirillum alkaliphilum DSM 21637</name>
    <dbReference type="NCBI Taxonomy" id="1122209"/>
    <lineage>
        <taxon>Bacteria</taxon>
        <taxon>Pseudomonadati</taxon>
        <taxon>Pseudomonadota</taxon>
        <taxon>Gammaproteobacteria</taxon>
        <taxon>Oceanospirillales</taxon>
        <taxon>Oceanospirillaceae</taxon>
        <taxon>Marinospirillum</taxon>
    </lineage>
</organism>
<dbReference type="STRING" id="1122209.SAMN02745752_01647"/>
<dbReference type="PANTHER" id="PTHR32089:SF112">
    <property type="entry name" value="LYSOZYME-LIKE PROTEIN-RELATED"/>
    <property type="match status" value="1"/>
</dbReference>
<reference evidence="6 7" key="1">
    <citation type="submission" date="2016-11" db="EMBL/GenBank/DDBJ databases">
        <authorList>
            <person name="Jaros S."/>
            <person name="Januszkiewicz K."/>
            <person name="Wedrychowicz H."/>
        </authorList>
    </citation>
    <scope>NUCLEOTIDE SEQUENCE [LARGE SCALE GENOMIC DNA]</scope>
    <source>
        <strain evidence="6 7">DSM 21637</strain>
    </source>
</reference>
<feature type="domain" description="Methyl-accepting transducer" evidence="5">
    <location>
        <begin position="170"/>
        <end position="373"/>
    </location>
</feature>
<keyword evidence="4" id="KW-0812">Transmembrane</keyword>
<evidence type="ECO:0000259" key="5">
    <source>
        <dbReference type="PROSITE" id="PS50111"/>
    </source>
</evidence>
<dbReference type="GO" id="GO:0006935">
    <property type="term" value="P:chemotaxis"/>
    <property type="evidence" value="ECO:0007669"/>
    <property type="project" value="UniProtKB-ARBA"/>
</dbReference>
<keyword evidence="4" id="KW-0472">Membrane</keyword>
<evidence type="ECO:0000256" key="2">
    <source>
        <dbReference type="ARBA" id="ARBA00023224"/>
    </source>
</evidence>
<dbReference type="EMBL" id="FPJW01000005">
    <property type="protein sequence ID" value="SFX43272.1"/>
    <property type="molecule type" value="Genomic_DNA"/>
</dbReference>
<dbReference type="SMART" id="SM00283">
    <property type="entry name" value="MA"/>
    <property type="match status" value="1"/>
</dbReference>
<accession>A0A1K1X0T0</accession>